<evidence type="ECO:0000256" key="2">
    <source>
        <dbReference type="ARBA" id="ARBA00009116"/>
    </source>
</evidence>
<protein>
    <recommendedName>
        <fullName evidence="7">ATP synthase mitochondrial F1 complex assembly factor 1</fullName>
    </recommendedName>
</protein>
<reference evidence="5" key="2">
    <citation type="journal article" date="2022" name="Hortic Res">
        <title>The genome of Dioscorea zingiberensis sheds light on the biosynthesis, origin and evolution of the medicinally important diosgenin saponins.</title>
        <authorList>
            <person name="Li Y."/>
            <person name="Tan C."/>
            <person name="Li Z."/>
            <person name="Guo J."/>
            <person name="Li S."/>
            <person name="Chen X."/>
            <person name="Wang C."/>
            <person name="Dai X."/>
            <person name="Yang H."/>
            <person name="Song W."/>
            <person name="Hou L."/>
            <person name="Xu J."/>
            <person name="Tong Z."/>
            <person name="Xu A."/>
            <person name="Yuan X."/>
            <person name="Wang W."/>
            <person name="Yang Q."/>
            <person name="Chen L."/>
            <person name="Sun Z."/>
            <person name="Wang K."/>
            <person name="Pan B."/>
            <person name="Chen J."/>
            <person name="Bao Y."/>
            <person name="Liu F."/>
            <person name="Qi X."/>
            <person name="Gang D.R."/>
            <person name="Wen J."/>
            <person name="Li J."/>
        </authorList>
    </citation>
    <scope>NUCLEOTIDE SEQUENCE</scope>
    <source>
        <strain evidence="5">Dzin_1.0</strain>
    </source>
</reference>
<proteinExistence type="inferred from homology"/>
<dbReference type="InterPro" id="IPR010591">
    <property type="entry name" value="ATP11"/>
</dbReference>
<dbReference type="PANTHER" id="PTHR13126">
    <property type="entry name" value="CHAPERONE ATP11"/>
    <property type="match status" value="1"/>
</dbReference>
<keyword evidence="4" id="KW-0496">Mitochondrion</keyword>
<evidence type="ECO:0000256" key="4">
    <source>
        <dbReference type="ARBA" id="ARBA00023128"/>
    </source>
</evidence>
<dbReference type="GO" id="GO:0005739">
    <property type="term" value="C:mitochondrion"/>
    <property type="evidence" value="ECO:0007669"/>
    <property type="project" value="UniProtKB-SubCell"/>
</dbReference>
<comment type="similarity">
    <text evidence="2">Belongs to the ATP11 family.</text>
</comment>
<gene>
    <name evidence="5" type="ORF">J5N97_007756</name>
</gene>
<dbReference type="GO" id="GO:0033615">
    <property type="term" value="P:mitochondrial proton-transporting ATP synthase complex assembly"/>
    <property type="evidence" value="ECO:0007669"/>
    <property type="project" value="TreeGrafter"/>
</dbReference>
<accession>A0A9D5HTZ0</accession>
<dbReference type="AlphaFoldDB" id="A0A9D5HTZ0"/>
<comment type="subcellular location">
    <subcellularLocation>
        <location evidence="1">Mitochondrion</location>
    </subcellularLocation>
</comment>
<keyword evidence="6" id="KW-1185">Reference proteome</keyword>
<organism evidence="5 6">
    <name type="scientific">Dioscorea zingiberensis</name>
    <dbReference type="NCBI Taxonomy" id="325984"/>
    <lineage>
        <taxon>Eukaryota</taxon>
        <taxon>Viridiplantae</taxon>
        <taxon>Streptophyta</taxon>
        <taxon>Embryophyta</taxon>
        <taxon>Tracheophyta</taxon>
        <taxon>Spermatophyta</taxon>
        <taxon>Magnoliopsida</taxon>
        <taxon>Liliopsida</taxon>
        <taxon>Dioscoreales</taxon>
        <taxon>Dioscoreaceae</taxon>
        <taxon>Dioscorea</taxon>
    </lineage>
</organism>
<reference evidence="5" key="1">
    <citation type="submission" date="2021-03" db="EMBL/GenBank/DDBJ databases">
        <authorList>
            <person name="Li Z."/>
            <person name="Yang C."/>
        </authorList>
    </citation>
    <scope>NUCLEOTIDE SEQUENCE</scope>
    <source>
        <strain evidence="5">Dzin_1.0</strain>
        <tissue evidence="5">Leaf</tissue>
    </source>
</reference>
<evidence type="ECO:0000313" key="6">
    <source>
        <dbReference type="Proteomes" id="UP001085076"/>
    </source>
</evidence>
<comment type="caution">
    <text evidence="5">The sequence shown here is derived from an EMBL/GenBank/DDBJ whole genome shotgun (WGS) entry which is preliminary data.</text>
</comment>
<keyword evidence="3" id="KW-0809">Transit peptide</keyword>
<evidence type="ECO:0008006" key="7">
    <source>
        <dbReference type="Google" id="ProtNLM"/>
    </source>
</evidence>
<evidence type="ECO:0000256" key="3">
    <source>
        <dbReference type="ARBA" id="ARBA00022946"/>
    </source>
</evidence>
<sequence>MILASMKRYGCSALGGLPFLVLKVYSPGGLWDCTSSIVSYRLWLHSGDKLALLRRTSGSRRARASYTSLGMRALLRRTTRSFLLALHPPPQCSSSSSYGTYLCGNALFLKTQACAVVPCDFPKWSSIGSRRGSRFATGFTPLQPKPLSSIIDLDRAKNYPQEELVSIWDDYHLGRGHIGASMKTTLYRLMEQRSSTCRHFVIPLWKGSGYTNIFIQVQMPHILFTGLEDYKARGTQASPFLTVTHYTEFAESKNIVLIRGDVVFTSKLSDSEARWLMETAQSFYLNDTRYKLVERFNKETHEFEFKDVLQTLEIPML</sequence>
<evidence type="ECO:0000313" key="5">
    <source>
        <dbReference type="EMBL" id="KAJ0989400.1"/>
    </source>
</evidence>
<name>A0A9D5HTZ0_9LILI</name>
<dbReference type="PANTHER" id="PTHR13126:SF0">
    <property type="entry name" value="ATP SYNTHASE MITOCHONDRIAL F1 COMPLEX ASSEMBLY FACTOR 1"/>
    <property type="match status" value="1"/>
</dbReference>
<evidence type="ECO:0000256" key="1">
    <source>
        <dbReference type="ARBA" id="ARBA00004173"/>
    </source>
</evidence>
<dbReference type="OrthoDB" id="16535at2759"/>
<dbReference type="Pfam" id="PF06644">
    <property type="entry name" value="ATP11"/>
    <property type="match status" value="1"/>
</dbReference>
<dbReference type="Proteomes" id="UP001085076">
    <property type="component" value="Miscellaneous, Linkage group lg01"/>
</dbReference>
<dbReference type="EMBL" id="JAGGNH010000001">
    <property type="protein sequence ID" value="KAJ0989400.1"/>
    <property type="molecule type" value="Genomic_DNA"/>
</dbReference>